<protein>
    <submittedName>
        <fullName evidence="5">Uncharacterized protein</fullName>
    </submittedName>
</protein>
<dbReference type="PROSITE" id="PS51681">
    <property type="entry name" value="SAM_MT_NNMT_PNMT_TEMT"/>
    <property type="match status" value="1"/>
</dbReference>
<reference evidence="5" key="2">
    <citation type="submission" date="2025-09" db="UniProtKB">
        <authorList>
            <consortium name="Ensembl"/>
        </authorList>
    </citation>
    <scope>IDENTIFICATION</scope>
</reference>
<keyword evidence="6" id="KW-1185">Reference proteome</keyword>
<dbReference type="AlphaFoldDB" id="A0A8C5MSR5"/>
<dbReference type="PANTHER" id="PTHR10867">
    <property type="entry name" value="NNMT/PNMT/TEMT FAMILY MEMBER"/>
    <property type="match status" value="1"/>
</dbReference>
<dbReference type="SUPFAM" id="SSF53335">
    <property type="entry name" value="S-adenosyl-L-methionine-dependent methyltransferases"/>
    <property type="match status" value="1"/>
</dbReference>
<reference evidence="5" key="1">
    <citation type="submission" date="2025-08" db="UniProtKB">
        <authorList>
            <consortium name="Ensembl"/>
        </authorList>
    </citation>
    <scope>IDENTIFICATION</scope>
</reference>
<dbReference type="GeneTree" id="ENSGT00390000011708"/>
<dbReference type="Proteomes" id="UP000694569">
    <property type="component" value="Unplaced"/>
</dbReference>
<comment type="similarity">
    <text evidence="1">Belongs to the class I-like SAM-binding methyltransferase superfamily. NNMT/PNMT/TEMT family.</text>
</comment>
<dbReference type="Ensembl" id="ENSLLET00000019900.1">
    <property type="protein sequence ID" value="ENSLLEP00000019146.1"/>
    <property type="gene ID" value="ENSLLEG00000012038.1"/>
</dbReference>
<dbReference type="GO" id="GO:0032259">
    <property type="term" value="P:methylation"/>
    <property type="evidence" value="ECO:0007669"/>
    <property type="project" value="UniProtKB-KW"/>
</dbReference>
<proteinExistence type="inferred from homology"/>
<evidence type="ECO:0000256" key="3">
    <source>
        <dbReference type="ARBA" id="ARBA00022679"/>
    </source>
</evidence>
<evidence type="ECO:0000256" key="4">
    <source>
        <dbReference type="ARBA" id="ARBA00022691"/>
    </source>
</evidence>
<dbReference type="InterPro" id="IPR029063">
    <property type="entry name" value="SAM-dependent_MTases_sf"/>
</dbReference>
<keyword evidence="2" id="KW-0489">Methyltransferase</keyword>
<dbReference type="GO" id="GO:0008170">
    <property type="term" value="F:N-methyltransferase activity"/>
    <property type="evidence" value="ECO:0007669"/>
    <property type="project" value="TreeGrafter"/>
</dbReference>
<dbReference type="GO" id="GO:0005829">
    <property type="term" value="C:cytosol"/>
    <property type="evidence" value="ECO:0007669"/>
    <property type="project" value="TreeGrafter"/>
</dbReference>
<evidence type="ECO:0000256" key="1">
    <source>
        <dbReference type="ARBA" id="ARBA00007996"/>
    </source>
</evidence>
<dbReference type="Gene3D" id="3.40.50.150">
    <property type="entry name" value="Vaccinia Virus protein VP39"/>
    <property type="match status" value="1"/>
</dbReference>
<sequence length="259" mass="29486">MSSCNHKHYHDEAFHPRNFVDTYFSDDSFPLADESQGFPIEQLHKEIEEGRLDGEIMIDFSVGATVSHMIPASRKFSKIYMVDSTDPNICEFKKWLNKEPGCCSFSYGAKLACKLEGSSSESWEEKEDRVRQAVAGLVKWDIFEDNHMVPADLPHADAVLSVYALNAVSKTKEDFESNLEKLHSWLKVGGCLMLFSPINMTFYTIDDEKFFVLKVDENFVKQAVRKAGIAIEREIVLPSKKTCDLVDYDSVMCIIGRKE</sequence>
<name>A0A8C5MSR5_9ANUR</name>
<dbReference type="Pfam" id="PF01234">
    <property type="entry name" value="NNMT_PNMT_TEMT"/>
    <property type="match status" value="1"/>
</dbReference>
<evidence type="ECO:0000313" key="5">
    <source>
        <dbReference type="Ensembl" id="ENSLLEP00000019146.1"/>
    </source>
</evidence>
<dbReference type="PANTHER" id="PTHR10867:SF45">
    <property type="entry name" value="LOC100127826 PROTEIN"/>
    <property type="match status" value="1"/>
</dbReference>
<organism evidence="5 6">
    <name type="scientific">Leptobrachium leishanense</name>
    <name type="common">Leishan spiny toad</name>
    <dbReference type="NCBI Taxonomy" id="445787"/>
    <lineage>
        <taxon>Eukaryota</taxon>
        <taxon>Metazoa</taxon>
        <taxon>Chordata</taxon>
        <taxon>Craniata</taxon>
        <taxon>Vertebrata</taxon>
        <taxon>Euteleostomi</taxon>
        <taxon>Amphibia</taxon>
        <taxon>Batrachia</taxon>
        <taxon>Anura</taxon>
        <taxon>Pelobatoidea</taxon>
        <taxon>Megophryidae</taxon>
        <taxon>Leptobrachium</taxon>
    </lineage>
</organism>
<dbReference type="InterPro" id="IPR000940">
    <property type="entry name" value="NNMT_TEMT_trans"/>
</dbReference>
<keyword evidence="4" id="KW-0949">S-adenosyl-L-methionine</keyword>
<evidence type="ECO:0000313" key="6">
    <source>
        <dbReference type="Proteomes" id="UP000694569"/>
    </source>
</evidence>
<evidence type="ECO:0000256" key="2">
    <source>
        <dbReference type="ARBA" id="ARBA00022603"/>
    </source>
</evidence>
<keyword evidence="3" id="KW-0808">Transferase</keyword>
<accession>A0A8C5MSR5</accession>